<reference evidence="3 4" key="1">
    <citation type="submission" date="2019-06" db="EMBL/GenBank/DDBJ databases">
        <authorList>
            <person name="Li J."/>
        </authorList>
    </citation>
    <scope>NUCLEOTIDE SEQUENCE [LARGE SCALE GENOMIC DNA]</scope>
    <source>
        <strain evidence="3 4">LMG 28165</strain>
    </source>
</reference>
<keyword evidence="2" id="KW-0812">Transmembrane</keyword>
<feature type="region of interest" description="Disordered" evidence="1">
    <location>
        <begin position="59"/>
        <end position="87"/>
    </location>
</feature>
<name>A0A5C4U7X4_9CORY</name>
<dbReference type="NCBIfam" id="NF045516">
    <property type="entry name" value="GlpR"/>
    <property type="match status" value="1"/>
</dbReference>
<proteinExistence type="predicted"/>
<sequence length="311" mass="34343">MSQAGEAFDDTRVLHEGGSGEVAAPRMPRLRASDVRRAPRDSQDYEVVAAEPEEFELVDEPASRKDVLDGEVVEDQQPTEQVVSAGGSTAASALVLEDEDEVEEAGAGEAYEVDASYEGPSDTLHPAARADAAASYQPAPRDEEAELTDEPAELSEEEIEFARRRSERGGWDPDADRTRTLDRYARRRRALAIIVGVGLISVVLGIIFGGWVWAAAAVTGVILVAYLAALRTQVRQENELRARRIRHLRRARMGVRQVDAPERFRRPGGVVVQLDDASPDFDYLPEARYTVDDAPEPHQPLPRRRPLRRAS</sequence>
<dbReference type="OrthoDB" id="3696421at2"/>
<evidence type="ECO:0000256" key="1">
    <source>
        <dbReference type="SAM" id="MobiDB-lite"/>
    </source>
</evidence>
<protein>
    <submittedName>
        <fullName evidence="3">Uncharacterized protein</fullName>
    </submittedName>
</protein>
<feature type="compositionally biased region" description="Basic residues" evidence="1">
    <location>
        <begin position="301"/>
        <end position="311"/>
    </location>
</feature>
<feature type="transmembrane region" description="Helical" evidence="2">
    <location>
        <begin position="190"/>
        <end position="208"/>
    </location>
</feature>
<feature type="region of interest" description="Disordered" evidence="1">
    <location>
        <begin position="100"/>
        <end position="177"/>
    </location>
</feature>
<feature type="compositionally biased region" description="Acidic residues" evidence="1">
    <location>
        <begin position="143"/>
        <end position="159"/>
    </location>
</feature>
<dbReference type="AlphaFoldDB" id="A0A5C4U7X4"/>
<evidence type="ECO:0000313" key="4">
    <source>
        <dbReference type="Proteomes" id="UP000312032"/>
    </source>
</evidence>
<dbReference type="Proteomes" id="UP000312032">
    <property type="component" value="Unassembled WGS sequence"/>
</dbReference>
<evidence type="ECO:0000256" key="2">
    <source>
        <dbReference type="SAM" id="Phobius"/>
    </source>
</evidence>
<gene>
    <name evidence="3" type="ORF">FHE74_00315</name>
</gene>
<keyword evidence="4" id="KW-1185">Reference proteome</keyword>
<feature type="transmembrane region" description="Helical" evidence="2">
    <location>
        <begin position="214"/>
        <end position="234"/>
    </location>
</feature>
<dbReference type="EMBL" id="VDHJ01000001">
    <property type="protein sequence ID" value="TNM00573.1"/>
    <property type="molecule type" value="Genomic_DNA"/>
</dbReference>
<dbReference type="InterPro" id="IPR053779">
    <property type="entry name" value="GlpR"/>
</dbReference>
<organism evidence="3 4">
    <name type="scientific">Corynebacterium tapiri</name>
    <dbReference type="NCBI Taxonomy" id="1448266"/>
    <lineage>
        <taxon>Bacteria</taxon>
        <taxon>Bacillati</taxon>
        <taxon>Actinomycetota</taxon>
        <taxon>Actinomycetes</taxon>
        <taxon>Mycobacteriales</taxon>
        <taxon>Corynebacteriaceae</taxon>
        <taxon>Corynebacterium</taxon>
    </lineage>
</organism>
<keyword evidence="2" id="KW-0472">Membrane</keyword>
<feature type="region of interest" description="Disordered" evidence="1">
    <location>
        <begin position="290"/>
        <end position="311"/>
    </location>
</feature>
<accession>A0A5C4U7X4</accession>
<feature type="compositionally biased region" description="Basic and acidic residues" evidence="1">
    <location>
        <begin position="31"/>
        <end position="43"/>
    </location>
</feature>
<keyword evidence="2" id="KW-1133">Transmembrane helix</keyword>
<comment type="caution">
    <text evidence="3">The sequence shown here is derived from an EMBL/GenBank/DDBJ whole genome shotgun (WGS) entry which is preliminary data.</text>
</comment>
<evidence type="ECO:0000313" key="3">
    <source>
        <dbReference type="EMBL" id="TNM00573.1"/>
    </source>
</evidence>
<feature type="region of interest" description="Disordered" evidence="1">
    <location>
        <begin position="1"/>
        <end position="44"/>
    </location>
</feature>
<feature type="compositionally biased region" description="Basic and acidic residues" evidence="1">
    <location>
        <begin position="160"/>
        <end position="177"/>
    </location>
</feature>